<dbReference type="InterPro" id="IPR027994">
    <property type="entry name" value="WxL_dom"/>
</dbReference>
<evidence type="ECO:0000256" key="1">
    <source>
        <dbReference type="SAM" id="MobiDB-lite"/>
    </source>
</evidence>
<comment type="caution">
    <text evidence="5">The sequence shown here is derived from an EMBL/GenBank/DDBJ whole genome shotgun (WGS) entry which is preliminary data.</text>
</comment>
<feature type="region of interest" description="Disordered" evidence="1">
    <location>
        <begin position="41"/>
        <end position="63"/>
    </location>
</feature>
<proteinExistence type="predicted"/>
<feature type="signal peptide" evidence="2">
    <location>
        <begin position="1"/>
        <end position="27"/>
    </location>
</feature>
<sequence>MKKKIMASLLVGSAVVGASLAPLSAQAVTTGNTPVQVEFGGGVLPDQDNNNGPNTDPDLTTSNGDFDILTIPKRFDFSNTKIGEDLSSIKIATSPIKEVSVGDLRGTKEGWHLTGELGQMKNGTDILDGSLNFEFNGYYTEYKTTGPTPGAFISTSILNGVNIADDPTAPDFIGTSMKMGGGATALITAGVGKGQGMWSGAFRVPTLNITTPYQQLKKGAYTGNITWNLVAGPSI</sequence>
<dbReference type="Pfam" id="PF13731">
    <property type="entry name" value="WxL"/>
    <property type="match status" value="1"/>
</dbReference>
<name>A0A8B3RX92_ENTFL</name>
<evidence type="ECO:0000313" key="5">
    <source>
        <dbReference type="EMBL" id="RYU33682.1"/>
    </source>
</evidence>
<feature type="chain" id="PRO_5041143301" evidence="2">
    <location>
        <begin position="28"/>
        <end position="235"/>
    </location>
</feature>
<evidence type="ECO:0000259" key="3">
    <source>
        <dbReference type="Pfam" id="PF13731"/>
    </source>
</evidence>
<evidence type="ECO:0000313" key="6">
    <source>
        <dbReference type="Proteomes" id="UP000281488"/>
    </source>
</evidence>
<feature type="compositionally biased region" description="Polar residues" evidence="1">
    <location>
        <begin position="47"/>
        <end position="63"/>
    </location>
</feature>
<organism evidence="5 7">
    <name type="scientific">Enterococcus faecalis</name>
    <name type="common">Streptococcus faecalis</name>
    <dbReference type="NCBI Taxonomy" id="1351"/>
    <lineage>
        <taxon>Bacteria</taxon>
        <taxon>Bacillati</taxon>
        <taxon>Bacillota</taxon>
        <taxon>Bacilli</taxon>
        <taxon>Lactobacillales</taxon>
        <taxon>Enterococcaceae</taxon>
        <taxon>Enterococcus</taxon>
    </lineage>
</organism>
<dbReference type="Proteomes" id="UP000292223">
    <property type="component" value="Unassembled WGS sequence"/>
</dbReference>
<dbReference type="EMBL" id="SEWT01000003">
    <property type="protein sequence ID" value="RYU33682.1"/>
    <property type="molecule type" value="Genomic_DNA"/>
</dbReference>
<protein>
    <submittedName>
        <fullName evidence="5">WxL domain-containing protein</fullName>
    </submittedName>
</protein>
<dbReference type="Proteomes" id="UP000281488">
    <property type="component" value="Unassembled WGS sequence"/>
</dbReference>
<evidence type="ECO:0000313" key="7">
    <source>
        <dbReference type="Proteomes" id="UP000292223"/>
    </source>
</evidence>
<dbReference type="AlphaFoldDB" id="A0A8B3RX92"/>
<keyword evidence="2" id="KW-0732">Signal</keyword>
<reference evidence="5 7" key="2">
    <citation type="submission" date="2019-02" db="EMBL/GenBank/DDBJ databases">
        <title>From farm to fork: dissemination of Tn554::fexA-optrA in linezolid-resistant Enterococcus faecalis clones from chicken feces and meat in Tunisia.</title>
        <authorList>
            <person name="Tedim A.P."/>
            <person name="Elghaieb H."/>
            <person name="Abbassi M.S."/>
            <person name="Novais C."/>
            <person name="Hassen A."/>
            <person name="Peixe L."/>
            <person name="Freitas A.R."/>
        </authorList>
    </citation>
    <scope>NUCLEOTIDE SEQUENCE [LARGE SCALE GENOMIC DNA]</scope>
    <source>
        <strain evidence="5 7">728T</strain>
    </source>
</reference>
<dbReference type="EMBL" id="RKMZ01000005">
    <property type="protein sequence ID" value="ROX31919.1"/>
    <property type="molecule type" value="Genomic_DNA"/>
</dbReference>
<evidence type="ECO:0000313" key="4">
    <source>
        <dbReference type="EMBL" id="ROX31919.1"/>
    </source>
</evidence>
<dbReference type="RefSeq" id="WP_010709956.1">
    <property type="nucleotide sequence ID" value="NZ_JAANZP010000051.1"/>
</dbReference>
<evidence type="ECO:0000256" key="2">
    <source>
        <dbReference type="SAM" id="SignalP"/>
    </source>
</evidence>
<accession>A0A8B3RX92</accession>
<gene>
    <name evidence="4" type="ORF">EGW16_10160</name>
    <name evidence="5" type="ORF">EU507_05940</name>
</gene>
<reference evidence="4 6" key="1">
    <citation type="submission" date="2018-10" db="EMBL/GenBank/DDBJ databases">
        <title>Genotypes and phenotypes of Enterococci isolated from broiler chickens.</title>
        <authorList>
            <person name="Muhammad A.R."/>
            <person name="Diarra M.S."/>
        </authorList>
    </citation>
    <scope>NUCLEOTIDE SEQUENCE [LARGE SCALE GENOMIC DNA]</scope>
    <source>
        <strain evidence="4 6">LIT2 A36'</strain>
    </source>
</reference>
<feature type="domain" description="WxL" evidence="3">
    <location>
        <begin position="28"/>
        <end position="233"/>
    </location>
</feature>